<dbReference type="GO" id="GO:0003755">
    <property type="term" value="F:peptidyl-prolyl cis-trans isomerase activity"/>
    <property type="evidence" value="ECO:0007669"/>
    <property type="project" value="UniProtKB-KW"/>
</dbReference>
<feature type="domain" description="PpiC" evidence="14">
    <location>
        <begin position="343"/>
        <end position="441"/>
    </location>
</feature>
<dbReference type="InterPro" id="IPR027304">
    <property type="entry name" value="Trigger_fact/SurA_dom_sf"/>
</dbReference>
<evidence type="ECO:0000256" key="1">
    <source>
        <dbReference type="ARBA" id="ARBA00004382"/>
    </source>
</evidence>
<dbReference type="SUPFAM" id="SSF109998">
    <property type="entry name" value="Triger factor/SurA peptide-binding domain-like"/>
    <property type="match status" value="1"/>
</dbReference>
<dbReference type="InterPro" id="IPR052029">
    <property type="entry name" value="PpiD_chaperone"/>
</dbReference>
<evidence type="ECO:0000256" key="2">
    <source>
        <dbReference type="ARBA" id="ARBA00022475"/>
    </source>
</evidence>
<evidence type="ECO:0000256" key="4">
    <source>
        <dbReference type="ARBA" id="ARBA00022692"/>
    </source>
</evidence>
<keyword evidence="4 13" id="KW-0812">Transmembrane</keyword>
<keyword evidence="6 13" id="KW-0472">Membrane</keyword>
<dbReference type="PANTHER" id="PTHR47529">
    <property type="entry name" value="PEPTIDYL-PROLYL CIS-TRANS ISOMERASE D"/>
    <property type="match status" value="1"/>
</dbReference>
<dbReference type="EMBL" id="NIPO01000001">
    <property type="protein sequence ID" value="PJR04468.1"/>
    <property type="molecule type" value="Genomic_DNA"/>
</dbReference>
<evidence type="ECO:0000256" key="7">
    <source>
        <dbReference type="ARBA" id="ARBA00023186"/>
    </source>
</evidence>
<comment type="caution">
    <text evidence="15">The sequence shown here is derived from an EMBL/GenBank/DDBJ whole genome shotgun (WGS) entry which is preliminary data.</text>
</comment>
<feature type="region of interest" description="Disordered" evidence="12">
    <location>
        <begin position="383"/>
        <end position="403"/>
    </location>
</feature>
<dbReference type="RefSeq" id="WP_100678027.1">
    <property type="nucleotide sequence ID" value="NZ_NIPO01000001.1"/>
</dbReference>
<evidence type="ECO:0000313" key="16">
    <source>
        <dbReference type="Proteomes" id="UP000231960"/>
    </source>
</evidence>
<evidence type="ECO:0000256" key="10">
    <source>
        <dbReference type="ARBA" id="ARBA00042775"/>
    </source>
</evidence>
<evidence type="ECO:0000256" key="9">
    <source>
        <dbReference type="ARBA" id="ARBA00040743"/>
    </source>
</evidence>
<organism evidence="15 16">
    <name type="scientific">Avrilella dinanensis</name>
    <dbReference type="NCBI Taxonomy" id="2008672"/>
    <lineage>
        <taxon>Bacteria</taxon>
        <taxon>Pseudomonadati</taxon>
        <taxon>Bacteroidota</taxon>
        <taxon>Flavobacteriia</taxon>
        <taxon>Flavobacteriales</taxon>
        <taxon>Flavobacteriaceae</taxon>
        <taxon>Avrilella</taxon>
    </lineage>
</organism>
<dbReference type="GO" id="GO:0005886">
    <property type="term" value="C:plasma membrane"/>
    <property type="evidence" value="ECO:0007669"/>
    <property type="project" value="UniProtKB-SubCell"/>
</dbReference>
<evidence type="ECO:0000256" key="8">
    <source>
        <dbReference type="ARBA" id="ARBA00038408"/>
    </source>
</evidence>
<keyword evidence="5 13" id="KW-1133">Transmembrane helix</keyword>
<protein>
    <recommendedName>
        <fullName evidence="9">Periplasmic chaperone PpiD</fullName>
    </recommendedName>
    <alternativeName>
        <fullName evidence="10">Periplasmic folding chaperone</fullName>
    </alternativeName>
</protein>
<dbReference type="Proteomes" id="UP000231960">
    <property type="component" value="Unassembled WGS sequence"/>
</dbReference>
<keyword evidence="16" id="KW-1185">Reference proteome</keyword>
<sequence>MAVLQKIRERSVLLLVVIGFSLLAFIVGDFLMSGTSLTTNSVGSVNGESIPTQEYMAKVQRLEQSRQASGSQAYEAVWGEEIRKILFEEQFENAGLRLGKDQIINVIKSHPNFANNPEFLNDAGQFDTNKFNHFLNQLKQDSNSWRGWLEYEASLEDFAKEQIYYNMIKGTVYTTGLEAKYAYKKETDRVTFDYVSVPYTTIKDEDVQVSDTEIAEYIKKHKKQFKSPDYRAVEYVFIPTKPSKEDESAVKNEVETLLQPSVVFNAETQTNDTIAGFANVSNVADFVNSNSDIPYEDTYYTKEQLPKEYQEQLFNLQKGEVFGAYLFNDHYCLTRLTDRKSQPETVDVSHILVAFGDNGRTREEAEEIAKGLKEKANASNFAELADENTDDPGSKGKGGKYEGVRKGQMVPQFDEYIFSNPVGQIGMVETQFGFHILKVDAQNMAEMVQLATIAKAIEPSNATQDALYTQASKFEMEAANGDFSKIASDMNLIAHPSTAITAFGEQLPAIEGSHTDAINWAYSKGASVGDIKRFDNTDGHLVVKLTEINESGLLGVNDARAQVEPIIKNQKKAALIKQQMTGSTLEEIAQNSKSKIQSGETTGNTQTIGFVKEPKVAGYTFGTEAGKVSELIEGNNGVYVIRTKEVITAPELPNYNSYKARVSGSNKATVQNTVFSAIYNNAEIKDKRAKVLR</sequence>
<evidence type="ECO:0000256" key="5">
    <source>
        <dbReference type="ARBA" id="ARBA00022989"/>
    </source>
</evidence>
<dbReference type="AlphaFoldDB" id="A0A2M9R6G9"/>
<dbReference type="InterPro" id="IPR000297">
    <property type="entry name" value="PPIase_PpiC"/>
</dbReference>
<keyword evidence="11" id="KW-0697">Rotamase</keyword>
<dbReference type="Gene3D" id="3.10.50.40">
    <property type="match status" value="1"/>
</dbReference>
<evidence type="ECO:0000256" key="6">
    <source>
        <dbReference type="ARBA" id="ARBA00023136"/>
    </source>
</evidence>
<feature type="transmembrane region" description="Helical" evidence="13">
    <location>
        <begin position="12"/>
        <end position="32"/>
    </location>
</feature>
<keyword evidence="7" id="KW-0143">Chaperone</keyword>
<evidence type="ECO:0000313" key="15">
    <source>
        <dbReference type="EMBL" id="PJR04468.1"/>
    </source>
</evidence>
<proteinExistence type="inferred from homology"/>
<dbReference type="SUPFAM" id="SSF54534">
    <property type="entry name" value="FKBP-like"/>
    <property type="match status" value="1"/>
</dbReference>
<dbReference type="Pfam" id="PF13616">
    <property type="entry name" value="Rotamase_3"/>
    <property type="match status" value="1"/>
</dbReference>
<evidence type="ECO:0000256" key="12">
    <source>
        <dbReference type="SAM" id="MobiDB-lite"/>
    </source>
</evidence>
<keyword evidence="2" id="KW-1003">Cell membrane</keyword>
<dbReference type="InterPro" id="IPR046357">
    <property type="entry name" value="PPIase_dom_sf"/>
</dbReference>
<gene>
    <name evidence="15" type="ORF">CDL10_07890</name>
</gene>
<dbReference type="Pfam" id="PF13623">
    <property type="entry name" value="SurA_N_2"/>
    <property type="match status" value="1"/>
</dbReference>
<accession>A0A2M9R6G9</accession>
<evidence type="ECO:0000259" key="14">
    <source>
        <dbReference type="PROSITE" id="PS50198"/>
    </source>
</evidence>
<dbReference type="PANTHER" id="PTHR47529:SF1">
    <property type="entry name" value="PERIPLASMIC CHAPERONE PPID"/>
    <property type="match status" value="1"/>
</dbReference>
<comment type="subcellular location">
    <subcellularLocation>
        <location evidence="1">Cell inner membrane</location>
        <topology evidence="1">Single-pass type II membrane protein</topology>
        <orientation evidence="1">Periplasmic side</orientation>
    </subcellularLocation>
</comment>
<keyword evidence="11" id="KW-0413">Isomerase</keyword>
<evidence type="ECO:0000256" key="3">
    <source>
        <dbReference type="ARBA" id="ARBA00022519"/>
    </source>
</evidence>
<evidence type="ECO:0000256" key="13">
    <source>
        <dbReference type="SAM" id="Phobius"/>
    </source>
</evidence>
<comment type="similarity">
    <text evidence="8">Belongs to the PpiD chaperone family.</text>
</comment>
<dbReference type="PROSITE" id="PS50198">
    <property type="entry name" value="PPIC_PPIASE_2"/>
    <property type="match status" value="1"/>
</dbReference>
<dbReference type="OrthoDB" id="9812372at2"/>
<name>A0A2M9R6G9_9FLAO</name>
<evidence type="ECO:0000256" key="11">
    <source>
        <dbReference type="PROSITE-ProRule" id="PRU00278"/>
    </source>
</evidence>
<keyword evidence="3" id="KW-0997">Cell inner membrane</keyword>
<reference evidence="15 16" key="1">
    <citation type="submission" date="2017-06" db="EMBL/GenBank/DDBJ databases">
        <title>Description of Avrilella dinanensis gen. nov. sp. nov.</title>
        <authorList>
            <person name="Leyer C."/>
            <person name="Sassi M."/>
            <person name="Minet J."/>
            <person name="Kayal S."/>
            <person name="Cattoir V."/>
        </authorList>
    </citation>
    <scope>NUCLEOTIDE SEQUENCE [LARGE SCALE GENOMIC DNA]</scope>
    <source>
        <strain evidence="15 16">UR159</strain>
    </source>
</reference>